<protein>
    <submittedName>
        <fullName evidence="2">Uncharacterized protein</fullName>
    </submittedName>
</protein>
<feature type="compositionally biased region" description="Polar residues" evidence="1">
    <location>
        <begin position="40"/>
        <end position="51"/>
    </location>
</feature>
<name>A0A0G2GYI7_PHACM</name>
<feature type="compositionally biased region" description="Polar residues" evidence="1">
    <location>
        <begin position="96"/>
        <end position="106"/>
    </location>
</feature>
<evidence type="ECO:0000313" key="2">
    <source>
        <dbReference type="EMBL" id="KKY21700.1"/>
    </source>
</evidence>
<proteinExistence type="predicted"/>
<organism evidence="2 3">
    <name type="scientific">Phaeomoniella chlamydospora</name>
    <name type="common">Phaeoacremonium chlamydosporum</name>
    <dbReference type="NCBI Taxonomy" id="158046"/>
    <lineage>
        <taxon>Eukaryota</taxon>
        <taxon>Fungi</taxon>
        <taxon>Dikarya</taxon>
        <taxon>Ascomycota</taxon>
        <taxon>Pezizomycotina</taxon>
        <taxon>Eurotiomycetes</taxon>
        <taxon>Chaetothyriomycetidae</taxon>
        <taxon>Phaeomoniellales</taxon>
        <taxon>Phaeomoniellaceae</taxon>
        <taxon>Phaeomoniella</taxon>
    </lineage>
</organism>
<feature type="compositionally biased region" description="Basic and acidic residues" evidence="1">
    <location>
        <begin position="85"/>
        <end position="95"/>
    </location>
</feature>
<dbReference type="AlphaFoldDB" id="A0A0G2GYI7"/>
<feature type="region of interest" description="Disordered" evidence="1">
    <location>
        <begin position="40"/>
        <end position="114"/>
    </location>
</feature>
<reference evidence="2 3" key="1">
    <citation type="submission" date="2015-05" db="EMBL/GenBank/DDBJ databases">
        <title>Distinctive expansion of gene families associated with plant cell wall degradation and secondary metabolism in the genomes of grapevine trunk pathogens.</title>
        <authorList>
            <person name="Lawrence D.P."/>
            <person name="Travadon R."/>
            <person name="Rolshausen P.E."/>
            <person name="Baumgartner K."/>
        </authorList>
    </citation>
    <scope>NUCLEOTIDE SEQUENCE [LARGE SCALE GENOMIC DNA]</scope>
    <source>
        <strain evidence="2">UCRPC4</strain>
    </source>
</reference>
<accession>A0A0G2GYI7</accession>
<evidence type="ECO:0000256" key="1">
    <source>
        <dbReference type="SAM" id="MobiDB-lite"/>
    </source>
</evidence>
<sequence>MTAKRGQGAAPASVTKGKAAVNAHWRAEELVQAIQSTIASTPRSNFITSDPQAHPEEVGESSSSAKATMPPHAQRGVKANKGKGRAKDASLDTEYRSQNMEASNSSDDVDVGEAKISRQREYKFKYGSRTDEAQERGQQNFYREIINVSSPNSSLNVPDSLNCLC</sequence>
<evidence type="ECO:0000313" key="3">
    <source>
        <dbReference type="Proteomes" id="UP000053317"/>
    </source>
</evidence>
<keyword evidence="3" id="KW-1185">Reference proteome</keyword>
<comment type="caution">
    <text evidence="2">The sequence shown here is derived from an EMBL/GenBank/DDBJ whole genome shotgun (WGS) entry which is preliminary data.</text>
</comment>
<gene>
    <name evidence="2" type="ORF">UCRPC4_g03467</name>
</gene>
<dbReference type="Proteomes" id="UP000053317">
    <property type="component" value="Unassembled WGS sequence"/>
</dbReference>
<dbReference type="EMBL" id="LCWF01000082">
    <property type="protein sequence ID" value="KKY21700.1"/>
    <property type="molecule type" value="Genomic_DNA"/>
</dbReference>
<reference evidence="2 3" key="2">
    <citation type="submission" date="2015-05" db="EMBL/GenBank/DDBJ databases">
        <authorList>
            <person name="Morales-Cruz A."/>
            <person name="Amrine K.C."/>
            <person name="Cantu D."/>
        </authorList>
    </citation>
    <scope>NUCLEOTIDE SEQUENCE [LARGE SCALE GENOMIC DNA]</scope>
    <source>
        <strain evidence="2">UCRPC4</strain>
    </source>
</reference>